<dbReference type="InterPro" id="IPR008969">
    <property type="entry name" value="CarboxyPept-like_regulatory"/>
</dbReference>
<evidence type="ECO:0000256" key="1">
    <source>
        <dbReference type="ARBA" id="ARBA00004442"/>
    </source>
</evidence>
<evidence type="ECO:0000256" key="2">
    <source>
        <dbReference type="ARBA" id="ARBA00023136"/>
    </source>
</evidence>
<keyword evidence="3" id="KW-0998">Cell outer membrane</keyword>
<dbReference type="InterPro" id="IPR036942">
    <property type="entry name" value="Beta-barrel_TonB_sf"/>
</dbReference>
<dbReference type="Pfam" id="PF07715">
    <property type="entry name" value="Plug"/>
    <property type="match status" value="1"/>
</dbReference>
<dbReference type="PANTHER" id="PTHR40980:SF5">
    <property type="entry name" value="TONB-DEPENDENT RECEPTOR"/>
    <property type="match status" value="1"/>
</dbReference>
<evidence type="ECO:0000313" key="8">
    <source>
        <dbReference type="Proteomes" id="UP001217485"/>
    </source>
</evidence>
<comment type="subcellular location">
    <subcellularLocation>
        <location evidence="1">Cell outer membrane</location>
    </subcellularLocation>
</comment>
<organism evidence="7 8">
    <name type="scientific">Sorangium atrum</name>
    <dbReference type="NCBI Taxonomy" id="2995308"/>
    <lineage>
        <taxon>Bacteria</taxon>
        <taxon>Pseudomonadati</taxon>
        <taxon>Myxococcota</taxon>
        <taxon>Polyangia</taxon>
        <taxon>Polyangiales</taxon>
        <taxon>Polyangiaceae</taxon>
        <taxon>Sorangium</taxon>
    </lineage>
</organism>
<keyword evidence="5" id="KW-0732">Signal</keyword>
<sequence>MSRRRISGVVAALVTPLCWGATAFAQGDPGAAAPQPDGAAHQAGGPAAEDVAGLDEPSPSRPPPAGKGVVWGVVTDTATREPLLDAQVSVVGTKLKAIADLDGRYRLELPPGTHQLRVWYEAHKPQRVQDVRVTAGQVVQVDVGLDPDQQTEEVIEVEFEPERASVAAQLLIRKNAAHVGDAIGAKEIAKTPDRNAAEAAKRIVGATVVDNRYVYVRGLGERYTNALLNGAPLPSPEPDRQAVPLDLFPSLVLSDITVVKTFTPDLPGDFAGGSVQINTRELPTKFLFQASLSLGLNSQATFRDRLTYAGSGTDWLGIDGGARALPSEIPDYKVLRLGRKPGGGTITRDEMTAYGRAINSSMVTTRSFTPPNGSGSVVVGDTLKLGGEQRLGYIATLSYGRKFAPRAEERTRKFDPDPLGGEPIPNADTSTGSIRDQVSWGAFASATYNPDQNHKVTITGLHSRSSEDLASEVSGNPLDGSSAFRDTQQRFISRALTLGQLQGEHRFGALDGGTLDWKASISGASSDEPDTRETVYIRDDTSGAFSWDEGTLSGAHFFSDMTDVNYGGQLSYTQPLVRGDTPTRLKLGGLFNLREREFNARRFRFKQRPGSDPTILRQEPGQLFSDENIGTALELEEITRETDSYTANSDLYAGYVMTDASITRWLRAVLGARIEASTLSLRAFDRYSPASPERRAESDNVDLLPAANVIVKASSISNVRLGVSRTLARPQLRELSPTLYQEGYSGMEAEGNPELGRTSVVNADLRFEIFPTAGEVAAVSVFYKHFQDPIEEIIFPNGGRGRLSYVNGEAGYVAGVELELRKGLGFITPLLKEVTALGNLTFVQSEVTIDPDDNEGGVTIESTPTHPLQGQSPFVVNLGLDYASESTGTSARLLYNVFGARLKRVGRKGLEDEYEQPRHQIDLTLAQRLGEHIELKLAGENLINAPIRVTKGSDGDEDKIASQYSVGTTVTLSAAFTY</sequence>
<dbReference type="Proteomes" id="UP001217485">
    <property type="component" value="Unassembled WGS sequence"/>
</dbReference>
<feature type="chain" id="PRO_5045603987" evidence="5">
    <location>
        <begin position="26"/>
        <end position="978"/>
    </location>
</feature>
<reference evidence="7 8" key="1">
    <citation type="submission" date="2023-01" db="EMBL/GenBank/DDBJ databases">
        <title>Minimal conservation of predation-associated metabolite biosynthetic gene clusters underscores biosynthetic potential of Myxococcota including descriptions for ten novel species: Archangium lansinium sp. nov., Myxococcus landrumus sp. nov., Nannocystis bai.</title>
        <authorList>
            <person name="Ahearne A."/>
            <person name="Stevens C."/>
            <person name="Dowd S."/>
        </authorList>
    </citation>
    <scope>NUCLEOTIDE SEQUENCE [LARGE SCALE GENOMIC DNA]</scope>
    <source>
        <strain evidence="7 8">WIWO2</strain>
    </source>
</reference>
<accession>A0ABT5BSZ6</accession>
<dbReference type="Gene3D" id="2.60.40.1120">
    <property type="entry name" value="Carboxypeptidase-like, regulatory domain"/>
    <property type="match status" value="1"/>
</dbReference>
<dbReference type="RefSeq" id="WP_272093986.1">
    <property type="nucleotide sequence ID" value="NZ_JAQNDK010000001.1"/>
</dbReference>
<dbReference type="SUPFAM" id="SSF56935">
    <property type="entry name" value="Porins"/>
    <property type="match status" value="1"/>
</dbReference>
<dbReference type="Gene3D" id="2.170.130.10">
    <property type="entry name" value="TonB-dependent receptor, plug domain"/>
    <property type="match status" value="1"/>
</dbReference>
<dbReference type="InterPro" id="IPR012910">
    <property type="entry name" value="Plug_dom"/>
</dbReference>
<dbReference type="Gene3D" id="2.40.170.20">
    <property type="entry name" value="TonB-dependent receptor, beta-barrel domain"/>
    <property type="match status" value="1"/>
</dbReference>
<feature type="region of interest" description="Disordered" evidence="4">
    <location>
        <begin position="412"/>
        <end position="433"/>
    </location>
</feature>
<feature type="domain" description="TonB-dependent receptor plug" evidence="6">
    <location>
        <begin position="181"/>
        <end position="273"/>
    </location>
</feature>
<gene>
    <name evidence="7" type="ORF">POL72_05650</name>
</gene>
<protein>
    <submittedName>
        <fullName evidence="7">Carboxypeptidase regulatory-like domain-containing protein</fullName>
    </submittedName>
</protein>
<evidence type="ECO:0000256" key="4">
    <source>
        <dbReference type="SAM" id="MobiDB-lite"/>
    </source>
</evidence>
<evidence type="ECO:0000313" key="7">
    <source>
        <dbReference type="EMBL" id="MDC0677217.1"/>
    </source>
</evidence>
<name>A0ABT5BSZ6_9BACT</name>
<feature type="compositionally biased region" description="Low complexity" evidence="4">
    <location>
        <begin position="29"/>
        <end position="48"/>
    </location>
</feature>
<evidence type="ECO:0000256" key="5">
    <source>
        <dbReference type="SAM" id="SignalP"/>
    </source>
</evidence>
<keyword evidence="8" id="KW-1185">Reference proteome</keyword>
<dbReference type="SUPFAM" id="SSF49464">
    <property type="entry name" value="Carboxypeptidase regulatory domain-like"/>
    <property type="match status" value="1"/>
</dbReference>
<dbReference type="InterPro" id="IPR037066">
    <property type="entry name" value="Plug_dom_sf"/>
</dbReference>
<feature type="region of interest" description="Disordered" evidence="4">
    <location>
        <begin position="29"/>
        <end position="68"/>
    </location>
</feature>
<proteinExistence type="predicted"/>
<comment type="caution">
    <text evidence="7">The sequence shown here is derived from an EMBL/GenBank/DDBJ whole genome shotgun (WGS) entry which is preliminary data.</text>
</comment>
<evidence type="ECO:0000259" key="6">
    <source>
        <dbReference type="Pfam" id="PF07715"/>
    </source>
</evidence>
<dbReference type="PANTHER" id="PTHR40980">
    <property type="entry name" value="PLUG DOMAIN-CONTAINING PROTEIN"/>
    <property type="match status" value="1"/>
</dbReference>
<feature type="signal peptide" evidence="5">
    <location>
        <begin position="1"/>
        <end position="25"/>
    </location>
</feature>
<evidence type="ECO:0000256" key="3">
    <source>
        <dbReference type="ARBA" id="ARBA00023237"/>
    </source>
</evidence>
<keyword evidence="2" id="KW-0472">Membrane</keyword>
<dbReference type="EMBL" id="JAQNDK010000001">
    <property type="protein sequence ID" value="MDC0677217.1"/>
    <property type="molecule type" value="Genomic_DNA"/>
</dbReference>
<dbReference type="Pfam" id="PF13620">
    <property type="entry name" value="CarboxypepD_reg"/>
    <property type="match status" value="1"/>
</dbReference>